<dbReference type="Proteomes" id="UP001295740">
    <property type="component" value="Unassembled WGS sequence"/>
</dbReference>
<keyword evidence="2" id="KW-1185">Reference proteome</keyword>
<dbReference type="EMBL" id="CAUWAG010000006">
    <property type="protein sequence ID" value="CAJ2504582.1"/>
    <property type="molecule type" value="Genomic_DNA"/>
</dbReference>
<proteinExistence type="predicted"/>
<accession>A0AAI8VBF5</accession>
<evidence type="ECO:0000313" key="1">
    <source>
        <dbReference type="EMBL" id="CAJ2504582.1"/>
    </source>
</evidence>
<comment type="caution">
    <text evidence="1">The sequence shown here is derived from an EMBL/GenBank/DDBJ whole genome shotgun (WGS) entry which is preliminary data.</text>
</comment>
<name>A0AAI8VBF5_9PEZI</name>
<organism evidence="1 2">
    <name type="scientific">Anthostomella pinea</name>
    <dbReference type="NCBI Taxonomy" id="933095"/>
    <lineage>
        <taxon>Eukaryota</taxon>
        <taxon>Fungi</taxon>
        <taxon>Dikarya</taxon>
        <taxon>Ascomycota</taxon>
        <taxon>Pezizomycotina</taxon>
        <taxon>Sordariomycetes</taxon>
        <taxon>Xylariomycetidae</taxon>
        <taxon>Xylariales</taxon>
        <taxon>Xylariaceae</taxon>
        <taxon>Anthostomella</taxon>
    </lineage>
</organism>
<dbReference type="AlphaFoldDB" id="A0AAI8VBF5"/>
<evidence type="ECO:0000313" key="2">
    <source>
        <dbReference type="Proteomes" id="UP001295740"/>
    </source>
</evidence>
<sequence length="108" mass="11766">MLKYRRYPRDGSRSGCLNHVVEDIGVFLLVVELDLAMLSLTGLGDGPGGLGTGRVNSASDKRDRQVEALIRKSVDLDSVQPAVDFPLHLATLQGKLVILDIIQCFAFI</sequence>
<gene>
    <name evidence="1" type="ORF">KHLLAP_LOCUS5050</name>
</gene>
<protein>
    <submittedName>
        <fullName evidence="1">Uu.00g119760.m01.CDS01</fullName>
    </submittedName>
</protein>
<reference evidence="1" key="1">
    <citation type="submission" date="2023-10" db="EMBL/GenBank/DDBJ databases">
        <authorList>
            <person name="Hackl T."/>
        </authorList>
    </citation>
    <scope>NUCLEOTIDE SEQUENCE</scope>
</reference>